<evidence type="ECO:0000256" key="10">
    <source>
        <dbReference type="HAMAP-Rule" id="MF_00244"/>
    </source>
</evidence>
<dbReference type="CDD" id="cd02165">
    <property type="entry name" value="NMNAT"/>
    <property type="match status" value="1"/>
</dbReference>
<evidence type="ECO:0000256" key="9">
    <source>
        <dbReference type="ARBA" id="ARBA00048721"/>
    </source>
</evidence>
<dbReference type="InterPro" id="IPR004821">
    <property type="entry name" value="Cyt_trans-like"/>
</dbReference>
<keyword evidence="5 10" id="KW-0548">Nucleotidyltransferase</keyword>
<evidence type="ECO:0000256" key="2">
    <source>
        <dbReference type="ARBA" id="ARBA00005019"/>
    </source>
</evidence>
<comment type="catalytic activity">
    <reaction evidence="9 10">
        <text>nicotinate beta-D-ribonucleotide + ATP + H(+) = deamido-NAD(+) + diphosphate</text>
        <dbReference type="Rhea" id="RHEA:22860"/>
        <dbReference type="ChEBI" id="CHEBI:15378"/>
        <dbReference type="ChEBI" id="CHEBI:30616"/>
        <dbReference type="ChEBI" id="CHEBI:33019"/>
        <dbReference type="ChEBI" id="CHEBI:57502"/>
        <dbReference type="ChEBI" id="CHEBI:58437"/>
        <dbReference type="EC" id="2.7.7.18"/>
    </reaction>
</comment>
<dbReference type="PANTHER" id="PTHR39321">
    <property type="entry name" value="NICOTINATE-NUCLEOTIDE ADENYLYLTRANSFERASE-RELATED"/>
    <property type="match status" value="1"/>
</dbReference>
<evidence type="ECO:0000256" key="6">
    <source>
        <dbReference type="ARBA" id="ARBA00022741"/>
    </source>
</evidence>
<gene>
    <name evidence="10" type="primary">nadD</name>
    <name evidence="12" type="ORF">ACFQWB_01110</name>
</gene>
<organism evidence="12 13">
    <name type="scientific">Paenibacillus thermoaerophilus</name>
    <dbReference type="NCBI Taxonomy" id="1215385"/>
    <lineage>
        <taxon>Bacteria</taxon>
        <taxon>Bacillati</taxon>
        <taxon>Bacillota</taxon>
        <taxon>Bacilli</taxon>
        <taxon>Bacillales</taxon>
        <taxon>Paenibacillaceae</taxon>
        <taxon>Paenibacillus</taxon>
    </lineage>
</organism>
<name>A0ABW2V2N9_9BACL</name>
<evidence type="ECO:0000256" key="4">
    <source>
        <dbReference type="ARBA" id="ARBA00022679"/>
    </source>
</evidence>
<evidence type="ECO:0000313" key="13">
    <source>
        <dbReference type="Proteomes" id="UP001596528"/>
    </source>
</evidence>
<evidence type="ECO:0000259" key="11">
    <source>
        <dbReference type="Pfam" id="PF01467"/>
    </source>
</evidence>
<evidence type="ECO:0000256" key="1">
    <source>
        <dbReference type="ARBA" id="ARBA00002324"/>
    </source>
</evidence>
<dbReference type="NCBIfam" id="NF000840">
    <property type="entry name" value="PRK00071.1-3"/>
    <property type="match status" value="1"/>
</dbReference>
<dbReference type="NCBIfam" id="NF000841">
    <property type="entry name" value="PRK00071.1-4"/>
    <property type="match status" value="1"/>
</dbReference>
<dbReference type="InterPro" id="IPR014729">
    <property type="entry name" value="Rossmann-like_a/b/a_fold"/>
</dbReference>
<comment type="caution">
    <text evidence="12">The sequence shown here is derived from an EMBL/GenBank/DDBJ whole genome shotgun (WGS) entry which is preliminary data.</text>
</comment>
<keyword evidence="6 10" id="KW-0547">Nucleotide-binding</keyword>
<proteinExistence type="inferred from homology"/>
<evidence type="ECO:0000256" key="3">
    <source>
        <dbReference type="ARBA" id="ARBA00022642"/>
    </source>
</evidence>
<keyword evidence="8 10" id="KW-0520">NAD</keyword>
<dbReference type="Proteomes" id="UP001596528">
    <property type="component" value="Unassembled WGS sequence"/>
</dbReference>
<dbReference type="NCBIfam" id="TIGR00125">
    <property type="entry name" value="cyt_tran_rel"/>
    <property type="match status" value="1"/>
</dbReference>
<comment type="similarity">
    <text evidence="10">Belongs to the NadD family.</text>
</comment>
<keyword evidence="13" id="KW-1185">Reference proteome</keyword>
<evidence type="ECO:0000256" key="7">
    <source>
        <dbReference type="ARBA" id="ARBA00022840"/>
    </source>
</evidence>
<dbReference type="NCBIfam" id="TIGR00482">
    <property type="entry name" value="nicotinate (nicotinamide) nucleotide adenylyltransferase"/>
    <property type="match status" value="1"/>
</dbReference>
<dbReference type="HAMAP" id="MF_00244">
    <property type="entry name" value="NaMN_adenylyltr"/>
    <property type="match status" value="1"/>
</dbReference>
<evidence type="ECO:0000256" key="8">
    <source>
        <dbReference type="ARBA" id="ARBA00023027"/>
    </source>
</evidence>
<dbReference type="PANTHER" id="PTHR39321:SF3">
    <property type="entry name" value="PHOSPHOPANTETHEINE ADENYLYLTRANSFERASE"/>
    <property type="match status" value="1"/>
</dbReference>
<keyword evidence="7 10" id="KW-0067">ATP-binding</keyword>
<dbReference type="InterPro" id="IPR005248">
    <property type="entry name" value="NadD/NMNAT"/>
</dbReference>
<protein>
    <recommendedName>
        <fullName evidence="10">Probable nicotinate-nucleotide adenylyltransferase</fullName>
        <ecNumber evidence="10">2.7.7.18</ecNumber>
    </recommendedName>
    <alternativeName>
        <fullName evidence="10">Deamido-NAD(+) diphosphorylase</fullName>
    </alternativeName>
    <alternativeName>
        <fullName evidence="10">Deamido-NAD(+) pyrophosphorylase</fullName>
    </alternativeName>
    <alternativeName>
        <fullName evidence="10">Nicotinate mononucleotide adenylyltransferase</fullName>
        <shortName evidence="10">NaMN adenylyltransferase</shortName>
    </alternativeName>
</protein>
<feature type="domain" description="Cytidyltransferase-like" evidence="11">
    <location>
        <begin position="5"/>
        <end position="167"/>
    </location>
</feature>
<dbReference type="EMBL" id="JBHTGQ010000002">
    <property type="protein sequence ID" value="MFC7748543.1"/>
    <property type="molecule type" value="Genomic_DNA"/>
</dbReference>
<keyword evidence="3 10" id="KW-0662">Pyridine nucleotide biosynthesis</keyword>
<comment type="function">
    <text evidence="1 10">Catalyzes the reversible adenylation of nicotinate mononucleotide (NaMN) to nicotinic acid adenine dinucleotide (NaAD).</text>
</comment>
<evidence type="ECO:0000256" key="5">
    <source>
        <dbReference type="ARBA" id="ARBA00022695"/>
    </source>
</evidence>
<dbReference type="Pfam" id="PF01467">
    <property type="entry name" value="CTP_transf_like"/>
    <property type="match status" value="1"/>
</dbReference>
<comment type="pathway">
    <text evidence="2 10">Cofactor biosynthesis; NAD(+) biosynthesis; deamido-NAD(+) from nicotinate D-ribonucleotide: step 1/1.</text>
</comment>
<dbReference type="RefSeq" id="WP_138787605.1">
    <property type="nucleotide sequence ID" value="NZ_JBHTGQ010000002.1"/>
</dbReference>
<evidence type="ECO:0000313" key="12">
    <source>
        <dbReference type="EMBL" id="MFC7748543.1"/>
    </source>
</evidence>
<reference evidence="13" key="1">
    <citation type="journal article" date="2019" name="Int. J. Syst. Evol. Microbiol.">
        <title>The Global Catalogue of Microorganisms (GCM) 10K type strain sequencing project: providing services to taxonomists for standard genome sequencing and annotation.</title>
        <authorList>
            <consortium name="The Broad Institute Genomics Platform"/>
            <consortium name="The Broad Institute Genome Sequencing Center for Infectious Disease"/>
            <person name="Wu L."/>
            <person name="Ma J."/>
        </authorList>
    </citation>
    <scope>NUCLEOTIDE SEQUENCE [LARGE SCALE GENOMIC DNA]</scope>
    <source>
        <strain evidence="13">JCM 18657</strain>
    </source>
</reference>
<dbReference type="SUPFAM" id="SSF52374">
    <property type="entry name" value="Nucleotidylyl transferase"/>
    <property type="match status" value="1"/>
</dbReference>
<accession>A0ABW2V2N9</accession>
<dbReference type="EC" id="2.7.7.18" evidence="10"/>
<dbReference type="GO" id="GO:0004515">
    <property type="term" value="F:nicotinate-nucleotide adenylyltransferase activity"/>
    <property type="evidence" value="ECO:0007669"/>
    <property type="project" value="UniProtKB-EC"/>
</dbReference>
<sequence>MRIGIMGGTFDPVHIGHLLAAESARESAGLDEVWFMPTCVPPHKRSAPAADARHRLRMVELAIQGHPDFRACPLEIEKGGTSYTYETVRLLKERHPEDEFYYIIGADMVQYLPNWAKIGELAQQIRFIGLRRPGYEWNPGELPEWIARAVIPADMPQIGVSSTEIRRMLAQGRSLRYVLPEAVRLYVKEQGLYAS</sequence>
<dbReference type="Gene3D" id="3.40.50.620">
    <property type="entry name" value="HUPs"/>
    <property type="match status" value="1"/>
</dbReference>
<keyword evidence="4 10" id="KW-0808">Transferase</keyword>